<keyword evidence="2" id="KW-0012">Acyltransferase</keyword>
<dbReference type="GO" id="GO:0016747">
    <property type="term" value="F:acyltransferase activity, transferring groups other than amino-acyl groups"/>
    <property type="evidence" value="ECO:0007669"/>
    <property type="project" value="InterPro"/>
</dbReference>
<gene>
    <name evidence="4" type="ORF">GGD46_000291</name>
</gene>
<evidence type="ECO:0000259" key="3">
    <source>
        <dbReference type="PROSITE" id="PS51186"/>
    </source>
</evidence>
<dbReference type="Proteomes" id="UP000565576">
    <property type="component" value="Unassembled WGS sequence"/>
</dbReference>
<sequence length="181" mass="20026">MLMAAIGLKRSRIVVASITAGLKQGTQSLTQLVFRRASAADLTTIVTLLADDVLGAAREAVRPEDAAQYREAFSEIEADPNQFLCVVEDGSEIVGTFQLTIIPGLSRRGAKRAQIESVRVSHSRRNEQIGEAMFKWAIDYSRSHGCALMQLTTDKARPDAHRFYDRMGFEPTHVGYKLQLS</sequence>
<accession>A0A7X0ILB2</accession>
<evidence type="ECO:0000256" key="1">
    <source>
        <dbReference type="ARBA" id="ARBA00022679"/>
    </source>
</evidence>
<proteinExistence type="predicted"/>
<dbReference type="PANTHER" id="PTHR43877:SF2">
    <property type="entry name" value="AMINOALKYLPHOSPHONATE N-ACETYLTRANSFERASE-RELATED"/>
    <property type="match status" value="1"/>
</dbReference>
<organism evidence="4 5">
    <name type="scientific">Rhizobium lusitanum</name>
    <dbReference type="NCBI Taxonomy" id="293958"/>
    <lineage>
        <taxon>Bacteria</taxon>
        <taxon>Pseudomonadati</taxon>
        <taxon>Pseudomonadota</taxon>
        <taxon>Alphaproteobacteria</taxon>
        <taxon>Hyphomicrobiales</taxon>
        <taxon>Rhizobiaceae</taxon>
        <taxon>Rhizobium/Agrobacterium group</taxon>
        <taxon>Rhizobium</taxon>
    </lineage>
</organism>
<reference evidence="4 5" key="1">
    <citation type="submission" date="2020-08" db="EMBL/GenBank/DDBJ databases">
        <title>Genomic Encyclopedia of Type Strains, Phase IV (KMG-V): Genome sequencing to study the core and pangenomes of soil and plant-associated prokaryotes.</title>
        <authorList>
            <person name="Whitman W."/>
        </authorList>
    </citation>
    <scope>NUCLEOTIDE SEQUENCE [LARGE SCALE GENOMIC DNA]</scope>
    <source>
        <strain evidence="4 5">SEMIA 4060</strain>
    </source>
</reference>
<evidence type="ECO:0000313" key="4">
    <source>
        <dbReference type="EMBL" id="MBB6483048.1"/>
    </source>
</evidence>
<evidence type="ECO:0000256" key="2">
    <source>
        <dbReference type="ARBA" id="ARBA00023315"/>
    </source>
</evidence>
<protein>
    <submittedName>
        <fullName evidence="4">GNAT superfamily N-acetyltransferase</fullName>
    </submittedName>
</protein>
<evidence type="ECO:0000313" key="5">
    <source>
        <dbReference type="Proteomes" id="UP000565576"/>
    </source>
</evidence>
<name>A0A7X0ILB2_9HYPH</name>
<dbReference type="InterPro" id="IPR016181">
    <property type="entry name" value="Acyl_CoA_acyltransferase"/>
</dbReference>
<dbReference type="Pfam" id="PF00583">
    <property type="entry name" value="Acetyltransf_1"/>
    <property type="match status" value="1"/>
</dbReference>
<dbReference type="InterPro" id="IPR050832">
    <property type="entry name" value="Bact_Acetyltransf"/>
</dbReference>
<dbReference type="Gene3D" id="3.40.630.30">
    <property type="match status" value="1"/>
</dbReference>
<dbReference type="InterPro" id="IPR000182">
    <property type="entry name" value="GNAT_dom"/>
</dbReference>
<dbReference type="EMBL" id="JACHBG010000001">
    <property type="protein sequence ID" value="MBB6483048.1"/>
    <property type="molecule type" value="Genomic_DNA"/>
</dbReference>
<dbReference type="PANTHER" id="PTHR43877">
    <property type="entry name" value="AMINOALKYLPHOSPHONATE N-ACETYLTRANSFERASE-RELATED-RELATED"/>
    <property type="match status" value="1"/>
</dbReference>
<dbReference type="PROSITE" id="PS51186">
    <property type="entry name" value="GNAT"/>
    <property type="match status" value="1"/>
</dbReference>
<dbReference type="AlphaFoldDB" id="A0A7X0ILB2"/>
<comment type="caution">
    <text evidence="4">The sequence shown here is derived from an EMBL/GenBank/DDBJ whole genome shotgun (WGS) entry which is preliminary data.</text>
</comment>
<keyword evidence="1 4" id="KW-0808">Transferase</keyword>
<feature type="domain" description="N-acetyltransferase" evidence="3">
    <location>
        <begin position="32"/>
        <end position="181"/>
    </location>
</feature>
<dbReference type="SUPFAM" id="SSF55729">
    <property type="entry name" value="Acyl-CoA N-acyltransferases (Nat)"/>
    <property type="match status" value="1"/>
</dbReference>